<evidence type="ECO:0000313" key="1">
    <source>
        <dbReference type="EMBL" id="KAF9693076.1"/>
    </source>
</evidence>
<dbReference type="EMBL" id="RZGK01000016">
    <property type="protein sequence ID" value="KAF9693076.1"/>
    <property type="molecule type" value="Genomic_DNA"/>
</dbReference>
<sequence>MPCKVAQYFSEFFNPTQCECCDHHYIPEEEEPEVEPTKKSLRTWFESLRWNKNKTTLQAPHDTDTQVIKKRRSRTYFCLGKKKGRDVQRRIQTPGAARAVPAVNEGQYTKKCAVRQILDAIFADIVETDRALECNMDAATQCFLVHTLSDIDPEDSFFSQYQKLPSHADELDLDHGLSFASSWLQSSLGTIRDGYESGEAKLQMPFCVLEKNYQSACARAFALQKQYPDERAAIVTLDFIALKNAKLIASAKHTFDFLRVSRESLDTENRLLLCVESGNDGRPAEALLEAVLTIVKWEEGDNGVELEDVEESVSDAFEVEVAPEDGICKTVPNDLAGPPKKKDSVVTERTLFEEDAKSVELYPGIHSVPN</sequence>
<reference evidence="1" key="1">
    <citation type="submission" date="2018-12" db="EMBL/GenBank/DDBJ databases">
        <authorList>
            <person name="Syme R.A."/>
            <person name="Farfan-Caceres L."/>
            <person name="Lichtenzveig J."/>
        </authorList>
    </citation>
    <scope>NUCLEOTIDE SEQUENCE</scope>
    <source>
        <strain evidence="1">Al4</strain>
    </source>
</reference>
<gene>
    <name evidence="1" type="ORF">EKO04_008745</name>
</gene>
<dbReference type="Proteomes" id="UP000651452">
    <property type="component" value="Unassembled WGS sequence"/>
</dbReference>
<dbReference type="AlphaFoldDB" id="A0A8H7IWX3"/>
<accession>A0A8H7IWX3</accession>
<evidence type="ECO:0000313" key="2">
    <source>
        <dbReference type="Proteomes" id="UP000651452"/>
    </source>
</evidence>
<comment type="caution">
    <text evidence="1">The sequence shown here is derived from an EMBL/GenBank/DDBJ whole genome shotgun (WGS) entry which is preliminary data.</text>
</comment>
<organism evidence="1 2">
    <name type="scientific">Ascochyta lentis</name>
    <dbReference type="NCBI Taxonomy" id="205686"/>
    <lineage>
        <taxon>Eukaryota</taxon>
        <taxon>Fungi</taxon>
        <taxon>Dikarya</taxon>
        <taxon>Ascomycota</taxon>
        <taxon>Pezizomycotina</taxon>
        <taxon>Dothideomycetes</taxon>
        <taxon>Pleosporomycetidae</taxon>
        <taxon>Pleosporales</taxon>
        <taxon>Pleosporineae</taxon>
        <taxon>Didymellaceae</taxon>
        <taxon>Ascochyta</taxon>
    </lineage>
</organism>
<keyword evidence="2" id="KW-1185">Reference proteome</keyword>
<proteinExistence type="predicted"/>
<protein>
    <submittedName>
        <fullName evidence="1">Uncharacterized protein</fullName>
    </submittedName>
</protein>
<name>A0A8H7IWX3_9PLEO</name>
<reference evidence="1" key="2">
    <citation type="submission" date="2020-09" db="EMBL/GenBank/DDBJ databases">
        <title>Reference genome assembly for Australian Ascochyta lentis isolate Al4.</title>
        <authorList>
            <person name="Lee R.C."/>
            <person name="Farfan-Caceres L.M."/>
            <person name="Debler J.W."/>
            <person name="Williams A.H."/>
            <person name="Henares B.M."/>
        </authorList>
    </citation>
    <scope>NUCLEOTIDE SEQUENCE</scope>
    <source>
        <strain evidence="1">Al4</strain>
    </source>
</reference>
<dbReference type="OrthoDB" id="3777999at2759"/>